<reference evidence="2 3" key="1">
    <citation type="submission" date="2020-08" db="EMBL/GenBank/DDBJ databases">
        <title>Sequencing the genomes of 1000 actinobacteria strains.</title>
        <authorList>
            <person name="Klenk H.-P."/>
        </authorList>
    </citation>
    <scope>NUCLEOTIDE SEQUENCE [LARGE SCALE GENOMIC DNA]</scope>
    <source>
        <strain evidence="2 3">DSM 43149</strain>
    </source>
</reference>
<dbReference type="EMBL" id="JACHNH010000001">
    <property type="protein sequence ID" value="MBB4764523.1"/>
    <property type="molecule type" value="Genomic_DNA"/>
</dbReference>
<dbReference type="RefSeq" id="WP_184995706.1">
    <property type="nucleotide sequence ID" value="NZ_BOMK01000003.1"/>
</dbReference>
<evidence type="ECO:0000313" key="2">
    <source>
        <dbReference type="EMBL" id="MBB4764523.1"/>
    </source>
</evidence>
<dbReference type="AlphaFoldDB" id="A0A7W7I1J1"/>
<proteinExistence type="predicted"/>
<dbReference type="InterPro" id="IPR045428">
    <property type="entry name" value="EACC1"/>
</dbReference>
<evidence type="ECO:0000313" key="3">
    <source>
        <dbReference type="Proteomes" id="UP000578112"/>
    </source>
</evidence>
<evidence type="ECO:0000256" key="1">
    <source>
        <dbReference type="SAM" id="MobiDB-lite"/>
    </source>
</evidence>
<name>A0A7W7I1J1_9ACTN</name>
<keyword evidence="3" id="KW-1185">Reference proteome</keyword>
<comment type="caution">
    <text evidence="2">The sequence shown here is derived from an EMBL/GenBank/DDBJ whole genome shotgun (WGS) entry which is preliminary data.</text>
</comment>
<accession>A0A7W7I1J1</accession>
<feature type="region of interest" description="Disordered" evidence="1">
    <location>
        <begin position="75"/>
        <end position="122"/>
    </location>
</feature>
<gene>
    <name evidence="2" type="ORF">BJ971_005079</name>
</gene>
<dbReference type="Proteomes" id="UP000578112">
    <property type="component" value="Unassembled WGS sequence"/>
</dbReference>
<sequence>MRVEITSSDYPDLLSLHDWIRHDPAIARQSEIVLGSSGRAPDQQGTLDVIDVVLSNATALAALAVSYATWRQARRAESRTTFRSGPHEVSVNGDEADPAKQIVEAIPPGEEEPDAPRHPDQV</sequence>
<protein>
    <submittedName>
        <fullName evidence="2">Uncharacterized protein</fullName>
    </submittedName>
</protein>
<organism evidence="2 3">
    <name type="scientific">Actinoplanes digitatis</name>
    <dbReference type="NCBI Taxonomy" id="1868"/>
    <lineage>
        <taxon>Bacteria</taxon>
        <taxon>Bacillati</taxon>
        <taxon>Actinomycetota</taxon>
        <taxon>Actinomycetes</taxon>
        <taxon>Micromonosporales</taxon>
        <taxon>Micromonosporaceae</taxon>
        <taxon>Actinoplanes</taxon>
    </lineage>
</organism>
<dbReference type="Pfam" id="PF19953">
    <property type="entry name" value="EACC1"/>
    <property type="match status" value="1"/>
</dbReference>